<evidence type="ECO:0000256" key="1">
    <source>
        <dbReference type="ARBA" id="ARBA00022614"/>
    </source>
</evidence>
<dbReference type="KEGG" id="aara:120904400"/>
<dbReference type="SUPFAM" id="SSF52058">
    <property type="entry name" value="L domain-like"/>
    <property type="match status" value="1"/>
</dbReference>
<protein>
    <recommendedName>
        <fullName evidence="5">Leucine rich immune protein (Coil-less)</fullName>
    </recommendedName>
</protein>
<keyword evidence="4" id="KW-1185">Reference proteome</keyword>
<dbReference type="VEuPathDB" id="VectorBase:AARA002797"/>
<dbReference type="PANTHER" id="PTHR48051">
    <property type="match status" value="1"/>
</dbReference>
<dbReference type="InterPro" id="IPR032675">
    <property type="entry name" value="LRR_dom_sf"/>
</dbReference>
<dbReference type="InterPro" id="IPR050216">
    <property type="entry name" value="LRR_domain-containing"/>
</dbReference>
<evidence type="ECO:0000256" key="2">
    <source>
        <dbReference type="ARBA" id="ARBA00022737"/>
    </source>
</evidence>
<evidence type="ECO:0000313" key="4">
    <source>
        <dbReference type="Proteomes" id="UP000075840"/>
    </source>
</evidence>
<keyword evidence="2" id="KW-0677">Repeat</keyword>
<dbReference type="RefSeq" id="XP_040170286.1">
    <property type="nucleotide sequence ID" value="XM_040314352.1"/>
</dbReference>
<evidence type="ECO:0000313" key="3">
    <source>
        <dbReference type="EnsemblMetazoa" id="AARA002797-PA"/>
    </source>
</evidence>
<accession>A0A182HNG0</accession>
<dbReference type="Pfam" id="PF13855">
    <property type="entry name" value="LRR_8"/>
    <property type="match status" value="1"/>
</dbReference>
<sequence length="276" mass="31924">MASLWLYILLFLNICFYTSGAEAKAPSRPAQPYHYDYSRIQETDQAWKCWKEGYRPPPATSNKIHEQGNGTVAEIERILRFDQSNTVLFLFSSNSDNQNLHTTFTVERNKLVRLSLDNAGLERLELALLGRENDCRLADLSVPRNRLRDLPTGVERLTALRKLDYSYNLLEEFKLDRLANAAGLKQLLLCHNRLERFVATEQVNLAALHKLDLSNNRLRALDASYWTMPQLETFHVDNNRHLTMIDGWTRAKFPLVKGFDPTGTNNWNQTWLKSVQ</sequence>
<dbReference type="EnsemblMetazoa" id="AARA002797-RA">
    <property type="protein sequence ID" value="AARA002797-PA"/>
    <property type="gene ID" value="AARA002797"/>
</dbReference>
<dbReference type="GO" id="GO:0005737">
    <property type="term" value="C:cytoplasm"/>
    <property type="evidence" value="ECO:0007669"/>
    <property type="project" value="TreeGrafter"/>
</dbReference>
<dbReference type="PANTHER" id="PTHR48051:SF1">
    <property type="entry name" value="RAS SUPPRESSOR PROTEIN 1"/>
    <property type="match status" value="1"/>
</dbReference>
<reference evidence="3" key="1">
    <citation type="submission" date="2022-08" db="UniProtKB">
        <authorList>
            <consortium name="EnsemblMetazoa"/>
        </authorList>
    </citation>
    <scope>IDENTIFICATION</scope>
    <source>
        <strain evidence="3">Dongola</strain>
    </source>
</reference>
<dbReference type="EMBL" id="APCN01001926">
    <property type="status" value="NOT_ANNOTATED_CDS"/>
    <property type="molecule type" value="Genomic_DNA"/>
</dbReference>
<dbReference type="VEuPathDB" id="VectorBase:AARA21_008634"/>
<name>A0A182HNG0_ANOAR</name>
<organism evidence="3 4">
    <name type="scientific">Anopheles arabiensis</name>
    <name type="common">Mosquito</name>
    <dbReference type="NCBI Taxonomy" id="7173"/>
    <lineage>
        <taxon>Eukaryota</taxon>
        <taxon>Metazoa</taxon>
        <taxon>Ecdysozoa</taxon>
        <taxon>Arthropoda</taxon>
        <taxon>Hexapoda</taxon>
        <taxon>Insecta</taxon>
        <taxon>Pterygota</taxon>
        <taxon>Neoptera</taxon>
        <taxon>Endopterygota</taxon>
        <taxon>Diptera</taxon>
        <taxon>Nematocera</taxon>
        <taxon>Culicoidea</taxon>
        <taxon>Culicidae</taxon>
        <taxon>Anophelinae</taxon>
        <taxon>Anopheles</taxon>
    </lineage>
</organism>
<dbReference type="Proteomes" id="UP000075840">
    <property type="component" value="Unassembled WGS sequence"/>
</dbReference>
<evidence type="ECO:0008006" key="5">
    <source>
        <dbReference type="Google" id="ProtNLM"/>
    </source>
</evidence>
<keyword evidence="1" id="KW-0433">Leucine-rich repeat</keyword>
<dbReference type="Gene3D" id="3.80.10.10">
    <property type="entry name" value="Ribonuclease Inhibitor"/>
    <property type="match status" value="1"/>
</dbReference>
<dbReference type="InterPro" id="IPR001611">
    <property type="entry name" value="Leu-rich_rpt"/>
</dbReference>
<dbReference type="AlphaFoldDB" id="A0A182HNG0"/>
<dbReference type="GeneID" id="120904400"/>
<proteinExistence type="predicted"/>